<dbReference type="EMBL" id="CM042023">
    <property type="protein sequence ID" value="KAI3814050.1"/>
    <property type="molecule type" value="Genomic_DNA"/>
</dbReference>
<organism evidence="1 2">
    <name type="scientific">Smallanthus sonchifolius</name>
    <dbReference type="NCBI Taxonomy" id="185202"/>
    <lineage>
        <taxon>Eukaryota</taxon>
        <taxon>Viridiplantae</taxon>
        <taxon>Streptophyta</taxon>
        <taxon>Embryophyta</taxon>
        <taxon>Tracheophyta</taxon>
        <taxon>Spermatophyta</taxon>
        <taxon>Magnoliopsida</taxon>
        <taxon>eudicotyledons</taxon>
        <taxon>Gunneridae</taxon>
        <taxon>Pentapetalae</taxon>
        <taxon>asterids</taxon>
        <taxon>campanulids</taxon>
        <taxon>Asterales</taxon>
        <taxon>Asteraceae</taxon>
        <taxon>Asteroideae</taxon>
        <taxon>Heliantheae alliance</taxon>
        <taxon>Millerieae</taxon>
        <taxon>Smallanthus</taxon>
    </lineage>
</organism>
<protein>
    <submittedName>
        <fullName evidence="1">Uncharacterized protein</fullName>
    </submittedName>
</protein>
<comment type="caution">
    <text evidence="1">The sequence shown here is derived from an EMBL/GenBank/DDBJ whole genome shotgun (WGS) entry which is preliminary data.</text>
</comment>
<evidence type="ECO:0000313" key="1">
    <source>
        <dbReference type="EMBL" id="KAI3814050.1"/>
    </source>
</evidence>
<accession>A0ACB9J1A0</accession>
<gene>
    <name evidence="1" type="ORF">L1987_18792</name>
</gene>
<proteinExistence type="predicted"/>
<evidence type="ECO:0000313" key="2">
    <source>
        <dbReference type="Proteomes" id="UP001056120"/>
    </source>
</evidence>
<keyword evidence="2" id="KW-1185">Reference proteome</keyword>
<reference evidence="1 2" key="2">
    <citation type="journal article" date="2022" name="Mol. Ecol. Resour.">
        <title>The genomes of chicory, endive, great burdock and yacon provide insights into Asteraceae paleo-polyploidization history and plant inulin production.</title>
        <authorList>
            <person name="Fan W."/>
            <person name="Wang S."/>
            <person name="Wang H."/>
            <person name="Wang A."/>
            <person name="Jiang F."/>
            <person name="Liu H."/>
            <person name="Zhao H."/>
            <person name="Xu D."/>
            <person name="Zhang Y."/>
        </authorList>
    </citation>
    <scope>NUCLEOTIDE SEQUENCE [LARGE SCALE GENOMIC DNA]</scope>
    <source>
        <strain evidence="2">cv. Yunnan</strain>
        <tissue evidence="1">Leaves</tissue>
    </source>
</reference>
<dbReference type="Proteomes" id="UP001056120">
    <property type="component" value="Linkage Group LG06"/>
</dbReference>
<reference evidence="2" key="1">
    <citation type="journal article" date="2022" name="Mol. Ecol. Resour.">
        <title>The genomes of chicory, endive, great burdock and yacon provide insights into Asteraceae palaeo-polyploidization history and plant inulin production.</title>
        <authorList>
            <person name="Fan W."/>
            <person name="Wang S."/>
            <person name="Wang H."/>
            <person name="Wang A."/>
            <person name="Jiang F."/>
            <person name="Liu H."/>
            <person name="Zhao H."/>
            <person name="Xu D."/>
            <person name="Zhang Y."/>
        </authorList>
    </citation>
    <scope>NUCLEOTIDE SEQUENCE [LARGE SCALE GENOMIC DNA]</scope>
    <source>
        <strain evidence="2">cv. Yunnan</strain>
    </source>
</reference>
<sequence>MLGLTMANGLPWEEFKSMMKEEYCPRDEIQKLEGEFWNLKMEGSEIELYTTRSHELATMCPHMVTPDYKRIELYIGGLVSQIQSMVTLSNPATIQQTIRLAHKLTDQAVTQGTLPPRGSVSKPTDTHKRKFDHHSNTHNHSNSHSKGPQPNQPQFNQPPQQQQHMFEPTKNFNQSTSSGQNQGGYAGKSPKCNKCNFHHFGFCNRYQRCGKIGHAAKDCRDELQAKQHFQQPGSTRGCFECGKEGNIQKNCPQLKKGGNGAKGRAFVLGSGEARYDHNVVTGKFLLNNYFAFVLFDTGADRSFISKKLSDMIKGTSTLLEAKYTIEIADGQIIEATHILKGCKLELAKHIFDIGLMPVILGSFVVIVSMDWLSKNQAEIICHEKIVRIPLPSGETLSVKGERIGAVMGIISFMKAQKCLRKGHTAILALVAEQPSEEKKIEDIPIVREFLECFPRICPVCHRTVKLNSKLI</sequence>
<name>A0ACB9J1A0_9ASTR</name>